<dbReference type="InterPro" id="IPR001148">
    <property type="entry name" value="CA_dom"/>
</dbReference>
<evidence type="ECO:0000256" key="5">
    <source>
        <dbReference type="ARBA" id="ARBA00023180"/>
    </source>
</evidence>
<keyword evidence="6" id="KW-0456">Lyase</keyword>
<evidence type="ECO:0000256" key="6">
    <source>
        <dbReference type="RuleBase" id="RU367011"/>
    </source>
</evidence>
<dbReference type="AlphaFoldDB" id="A0AAN8JHJ1"/>
<evidence type="ECO:0000256" key="4">
    <source>
        <dbReference type="ARBA" id="ARBA00022833"/>
    </source>
</evidence>
<dbReference type="SUPFAM" id="SSF51069">
    <property type="entry name" value="Carbonic anhydrase"/>
    <property type="match status" value="1"/>
</dbReference>
<keyword evidence="5" id="KW-0325">Glycoprotein</keyword>
<dbReference type="Pfam" id="PF00194">
    <property type="entry name" value="Carb_anhydrase"/>
    <property type="match status" value="1"/>
</dbReference>
<dbReference type="Gene3D" id="3.10.200.10">
    <property type="entry name" value="Alpha carbonic anhydrase"/>
    <property type="match status" value="1"/>
</dbReference>
<name>A0AAN8JHJ1_PATCE</name>
<feature type="domain" description="Alpha-carbonic anhydrase" evidence="7">
    <location>
        <begin position="2"/>
        <end position="259"/>
    </location>
</feature>
<organism evidence="8 9">
    <name type="scientific">Patella caerulea</name>
    <name type="common">Rayed Mediterranean limpet</name>
    <dbReference type="NCBI Taxonomy" id="87958"/>
    <lineage>
        <taxon>Eukaryota</taxon>
        <taxon>Metazoa</taxon>
        <taxon>Spiralia</taxon>
        <taxon>Lophotrochozoa</taxon>
        <taxon>Mollusca</taxon>
        <taxon>Gastropoda</taxon>
        <taxon>Patellogastropoda</taxon>
        <taxon>Patelloidea</taxon>
        <taxon>Patellidae</taxon>
        <taxon>Patella</taxon>
    </lineage>
</organism>
<comment type="cofactor">
    <cofactor evidence="6">
        <name>Zn(2+)</name>
        <dbReference type="ChEBI" id="CHEBI:29105"/>
    </cofactor>
</comment>
<comment type="caution">
    <text evidence="8">The sequence shown here is derived from an EMBL/GenBank/DDBJ whole genome shotgun (WGS) entry which is preliminary data.</text>
</comment>
<dbReference type="PANTHER" id="PTHR18952">
    <property type="entry name" value="CARBONIC ANHYDRASE"/>
    <property type="match status" value="1"/>
</dbReference>
<comment type="catalytic activity">
    <reaction evidence="6">
        <text>hydrogencarbonate + H(+) = CO2 + H2O</text>
        <dbReference type="Rhea" id="RHEA:10748"/>
        <dbReference type="ChEBI" id="CHEBI:15377"/>
        <dbReference type="ChEBI" id="CHEBI:15378"/>
        <dbReference type="ChEBI" id="CHEBI:16526"/>
        <dbReference type="ChEBI" id="CHEBI:17544"/>
        <dbReference type="EC" id="4.2.1.1"/>
    </reaction>
</comment>
<keyword evidence="4 6" id="KW-0862">Zinc</keyword>
<dbReference type="SMART" id="SM01057">
    <property type="entry name" value="Carb_anhydrase"/>
    <property type="match status" value="1"/>
</dbReference>
<keyword evidence="3 6" id="KW-0479">Metal-binding</keyword>
<accession>A0AAN8JHJ1</accession>
<dbReference type="InterPro" id="IPR023561">
    <property type="entry name" value="Carbonic_anhydrase_a-class"/>
</dbReference>
<dbReference type="Proteomes" id="UP001347796">
    <property type="component" value="Unassembled WGS sequence"/>
</dbReference>
<protein>
    <recommendedName>
        <fullName evidence="2 6">Carbonic anhydrase</fullName>
        <ecNumber evidence="2 6">4.2.1.1</ecNumber>
    </recommendedName>
</protein>
<dbReference type="EMBL" id="JAZGQO010000011">
    <property type="protein sequence ID" value="KAK6174143.1"/>
    <property type="molecule type" value="Genomic_DNA"/>
</dbReference>
<dbReference type="PROSITE" id="PS51144">
    <property type="entry name" value="ALPHA_CA_2"/>
    <property type="match status" value="1"/>
</dbReference>
<evidence type="ECO:0000256" key="3">
    <source>
        <dbReference type="ARBA" id="ARBA00022723"/>
    </source>
</evidence>
<keyword evidence="9" id="KW-1185">Reference proteome</keyword>
<dbReference type="GO" id="GO:0005737">
    <property type="term" value="C:cytoplasm"/>
    <property type="evidence" value="ECO:0007669"/>
    <property type="project" value="TreeGrafter"/>
</dbReference>
<dbReference type="FunFam" id="3.10.200.10:FF:000003">
    <property type="entry name" value="Carbonic anhydrase 12"/>
    <property type="match status" value="1"/>
</dbReference>
<dbReference type="GO" id="GO:0008270">
    <property type="term" value="F:zinc ion binding"/>
    <property type="evidence" value="ECO:0007669"/>
    <property type="project" value="UniProtKB-UniRule"/>
</dbReference>
<comment type="function">
    <text evidence="6">Reversible hydration of carbon dioxide.</text>
</comment>
<dbReference type="InterPro" id="IPR036398">
    <property type="entry name" value="CA_dom_sf"/>
</dbReference>
<dbReference type="InterPro" id="IPR018338">
    <property type="entry name" value="Carbonic_anhydrase_a-class_CS"/>
</dbReference>
<evidence type="ECO:0000259" key="7">
    <source>
        <dbReference type="PROSITE" id="PS51144"/>
    </source>
</evidence>
<dbReference type="PROSITE" id="PS00162">
    <property type="entry name" value="ALPHA_CA_1"/>
    <property type="match status" value="1"/>
</dbReference>
<proteinExistence type="inferred from homology"/>
<reference evidence="8 9" key="1">
    <citation type="submission" date="2024-01" db="EMBL/GenBank/DDBJ databases">
        <title>The genome of the rayed Mediterranean limpet Patella caerulea (Linnaeus, 1758).</title>
        <authorList>
            <person name="Anh-Thu Weber A."/>
            <person name="Halstead-Nussloch G."/>
        </authorList>
    </citation>
    <scope>NUCLEOTIDE SEQUENCE [LARGE SCALE GENOMIC DNA]</scope>
    <source>
        <strain evidence="8">AATW-2023a</strain>
        <tissue evidence="8">Whole specimen</tissue>
    </source>
</reference>
<gene>
    <name evidence="8" type="ORF">SNE40_017474</name>
</gene>
<dbReference type="EC" id="4.2.1.1" evidence="2 6"/>
<evidence type="ECO:0000256" key="1">
    <source>
        <dbReference type="ARBA" id="ARBA00010718"/>
    </source>
</evidence>
<dbReference type="PANTHER" id="PTHR18952:SF124">
    <property type="entry name" value="CARBONIC ANHYDRASE 7"/>
    <property type="match status" value="1"/>
</dbReference>
<sequence length="263" mass="29000">MATWGYGKDNGPCTWAKSFPVAAGARQSPIDIIPTAAEYDAALASTPFSIQYESENAMELCNPGLSVKANITKKSVIKGGPLEGEYRLEQFHLHWGSDNKQGSEHTINQQMYPAELHLVHYNATKYSSFGEAVDKPDGLAVFGIFLQISDKPHPGLKTLTDLFNQVQYKNKSINLSQEFNPVCLLPANTNNYWTYLGSLTTPPCCESVTWIVFEEPITVSQDQIEAFRGLCCGECGSDAIVDNYRPPLPLGDRKLRAAFQAKA</sequence>
<dbReference type="GO" id="GO:0004089">
    <property type="term" value="F:carbonate dehydratase activity"/>
    <property type="evidence" value="ECO:0007669"/>
    <property type="project" value="UniProtKB-UniRule"/>
</dbReference>
<evidence type="ECO:0000313" key="8">
    <source>
        <dbReference type="EMBL" id="KAK6174143.1"/>
    </source>
</evidence>
<comment type="similarity">
    <text evidence="1 6">Belongs to the alpha-carbonic anhydrase family.</text>
</comment>
<evidence type="ECO:0000313" key="9">
    <source>
        <dbReference type="Proteomes" id="UP001347796"/>
    </source>
</evidence>
<evidence type="ECO:0000256" key="2">
    <source>
        <dbReference type="ARBA" id="ARBA00012925"/>
    </source>
</evidence>